<keyword evidence="10" id="KW-1185">Reference proteome</keyword>
<gene>
    <name evidence="9" type="ORF">ISN26_05125</name>
</gene>
<evidence type="ECO:0000256" key="1">
    <source>
        <dbReference type="ARBA" id="ARBA00012906"/>
    </source>
</evidence>
<protein>
    <recommendedName>
        <fullName evidence="1">(d)CMP kinase</fullName>
        <ecNumber evidence="1">2.7.4.25</ecNumber>
    </recommendedName>
</protein>
<sequence length="49" mass="5202">MNDREVPVIAVDGPAAVGKGSVAREVARRLDFNYLDSGRVYRAAALLAA</sequence>
<feature type="non-terminal residue" evidence="9">
    <location>
        <position position="49"/>
    </location>
</feature>
<comment type="catalytic activity">
    <reaction evidence="7">
        <text>CMP + ATP = CDP + ADP</text>
        <dbReference type="Rhea" id="RHEA:11600"/>
        <dbReference type="ChEBI" id="CHEBI:30616"/>
        <dbReference type="ChEBI" id="CHEBI:58069"/>
        <dbReference type="ChEBI" id="CHEBI:60377"/>
        <dbReference type="ChEBI" id="CHEBI:456216"/>
        <dbReference type="EC" id="2.7.4.25"/>
    </reaction>
</comment>
<evidence type="ECO:0000256" key="4">
    <source>
        <dbReference type="ARBA" id="ARBA00022777"/>
    </source>
</evidence>
<dbReference type="EMBL" id="JADHEI010000033">
    <property type="protein sequence ID" value="MBF2735443.1"/>
    <property type="molecule type" value="Genomic_DNA"/>
</dbReference>
<dbReference type="SUPFAM" id="SSF52540">
    <property type="entry name" value="P-loop containing nucleoside triphosphate hydrolases"/>
    <property type="match status" value="1"/>
</dbReference>
<comment type="catalytic activity">
    <reaction evidence="6">
        <text>dCMP + ATP = dCDP + ADP</text>
        <dbReference type="Rhea" id="RHEA:25094"/>
        <dbReference type="ChEBI" id="CHEBI:30616"/>
        <dbReference type="ChEBI" id="CHEBI:57566"/>
        <dbReference type="ChEBI" id="CHEBI:58593"/>
        <dbReference type="ChEBI" id="CHEBI:456216"/>
        <dbReference type="EC" id="2.7.4.25"/>
    </reaction>
</comment>
<dbReference type="InterPro" id="IPR027417">
    <property type="entry name" value="P-loop_NTPase"/>
</dbReference>
<dbReference type="Gene3D" id="3.40.50.300">
    <property type="entry name" value="P-loop containing nucleotide triphosphate hydrolases"/>
    <property type="match status" value="1"/>
</dbReference>
<dbReference type="GO" id="GO:0005524">
    <property type="term" value="F:ATP binding"/>
    <property type="evidence" value="ECO:0007669"/>
    <property type="project" value="UniProtKB-KW"/>
</dbReference>
<keyword evidence="4 9" id="KW-0418">Kinase</keyword>
<keyword evidence="5" id="KW-0067">ATP-binding</keyword>
<reference evidence="9" key="1">
    <citation type="submission" date="2020-10" db="EMBL/GenBank/DDBJ databases">
        <title>An improved Amphimedon queenslandica hologenome assembly reveals how three proteobacterial symbionts can extend the metabolic phenotypic of their marine sponge host.</title>
        <authorList>
            <person name="Degnan B."/>
            <person name="Degnan S."/>
            <person name="Xiang X."/>
        </authorList>
    </citation>
    <scope>NUCLEOTIDE SEQUENCE</scope>
    <source>
        <strain evidence="9">AqS2</strain>
    </source>
</reference>
<keyword evidence="3" id="KW-0547">Nucleotide-binding</keyword>
<dbReference type="Proteomes" id="UP000604381">
    <property type="component" value="Unassembled WGS sequence"/>
</dbReference>
<dbReference type="EC" id="2.7.4.25" evidence="1"/>
<dbReference type="InterPro" id="IPR011994">
    <property type="entry name" value="Cytidylate_kinase_dom"/>
</dbReference>
<evidence type="ECO:0000259" key="8">
    <source>
        <dbReference type="Pfam" id="PF02224"/>
    </source>
</evidence>
<evidence type="ECO:0000313" key="10">
    <source>
        <dbReference type="Proteomes" id="UP000604381"/>
    </source>
</evidence>
<dbReference type="Pfam" id="PF02224">
    <property type="entry name" value="Cytidylate_kin"/>
    <property type="match status" value="1"/>
</dbReference>
<evidence type="ECO:0000256" key="2">
    <source>
        <dbReference type="ARBA" id="ARBA00022679"/>
    </source>
</evidence>
<dbReference type="GO" id="GO:0006139">
    <property type="term" value="P:nucleobase-containing compound metabolic process"/>
    <property type="evidence" value="ECO:0007669"/>
    <property type="project" value="InterPro"/>
</dbReference>
<comment type="caution">
    <text evidence="9">The sequence shown here is derived from an EMBL/GenBank/DDBJ whole genome shotgun (WGS) entry which is preliminary data.</text>
</comment>
<evidence type="ECO:0000256" key="6">
    <source>
        <dbReference type="ARBA" id="ARBA00047615"/>
    </source>
</evidence>
<accession>A0A930XY24</accession>
<evidence type="ECO:0000256" key="5">
    <source>
        <dbReference type="ARBA" id="ARBA00022840"/>
    </source>
</evidence>
<keyword evidence="2" id="KW-0808">Transferase</keyword>
<evidence type="ECO:0000256" key="7">
    <source>
        <dbReference type="ARBA" id="ARBA00048478"/>
    </source>
</evidence>
<name>A0A930XY24_9GAMM</name>
<organism evidence="9 10">
    <name type="scientific">Candidatus Amphirhobacter heronislandensis</name>
    <dbReference type="NCBI Taxonomy" id="1732024"/>
    <lineage>
        <taxon>Bacteria</taxon>
        <taxon>Pseudomonadati</taxon>
        <taxon>Pseudomonadota</taxon>
        <taxon>Gammaproteobacteria</taxon>
        <taxon>Candidatus Tethybacterales</taxon>
        <taxon>Candidatus Tethybacteraceae</taxon>
        <taxon>Candidatus Amphirhobacter</taxon>
    </lineage>
</organism>
<proteinExistence type="predicted"/>
<dbReference type="GO" id="GO:0036431">
    <property type="term" value="F:dCMP kinase activity"/>
    <property type="evidence" value="ECO:0007669"/>
    <property type="project" value="InterPro"/>
</dbReference>
<evidence type="ECO:0000256" key="3">
    <source>
        <dbReference type="ARBA" id="ARBA00022741"/>
    </source>
</evidence>
<evidence type="ECO:0000313" key="9">
    <source>
        <dbReference type="EMBL" id="MBF2735443.1"/>
    </source>
</evidence>
<feature type="domain" description="Cytidylate kinase" evidence="8">
    <location>
        <begin position="9"/>
        <end position="48"/>
    </location>
</feature>
<dbReference type="AlphaFoldDB" id="A0A930XY24"/>